<name>A0A060R964_9BACT</name>
<evidence type="ECO:0000256" key="2">
    <source>
        <dbReference type="SAM" id="Phobius"/>
    </source>
</evidence>
<feature type="region of interest" description="Disordered" evidence="1">
    <location>
        <begin position="65"/>
        <end position="93"/>
    </location>
</feature>
<dbReference type="Pfam" id="PF16118">
    <property type="entry name" value="DUF4834"/>
    <property type="match status" value="1"/>
</dbReference>
<keyword evidence="4" id="KW-1185">Reference proteome</keyword>
<sequence>MEMFLSVILTIVIGFWLLGIIGRLLLRFWVGRMQRRMQRGGGGVGGGAFNYGPFKGFYTSYGSAGTSAQSKDKRKEGEVTVETTGQTKSHNHKDIGDYVDFEEVK</sequence>
<evidence type="ECO:0000256" key="1">
    <source>
        <dbReference type="SAM" id="MobiDB-lite"/>
    </source>
</evidence>
<dbReference type="HOGENOM" id="CLU_2233491_0_0_10"/>
<keyword evidence="2" id="KW-0812">Transmembrane</keyword>
<organism evidence="3 4">
    <name type="scientific">Mucinivorans hirudinis</name>
    <dbReference type="NCBI Taxonomy" id="1433126"/>
    <lineage>
        <taxon>Bacteria</taxon>
        <taxon>Pseudomonadati</taxon>
        <taxon>Bacteroidota</taxon>
        <taxon>Bacteroidia</taxon>
        <taxon>Bacteroidales</taxon>
        <taxon>Rikenellaceae</taxon>
        <taxon>Mucinivorans</taxon>
    </lineage>
</organism>
<evidence type="ECO:0000313" key="3">
    <source>
        <dbReference type="EMBL" id="CDN30283.1"/>
    </source>
</evidence>
<dbReference type="KEGG" id="rbc:BN938_0177"/>
<dbReference type="EMBL" id="HG934468">
    <property type="protein sequence ID" value="CDN30283.1"/>
    <property type="molecule type" value="Genomic_DNA"/>
</dbReference>
<dbReference type="Proteomes" id="UP000027616">
    <property type="component" value="Chromosome I"/>
</dbReference>
<keyword evidence="2" id="KW-1133">Transmembrane helix</keyword>
<dbReference type="AlphaFoldDB" id="A0A060R964"/>
<dbReference type="STRING" id="1433126.BN938_0177"/>
<gene>
    <name evidence="3" type="ORF">BN938_0177</name>
</gene>
<evidence type="ECO:0008006" key="5">
    <source>
        <dbReference type="Google" id="ProtNLM"/>
    </source>
</evidence>
<accession>A0A060R964</accession>
<evidence type="ECO:0000313" key="4">
    <source>
        <dbReference type="Proteomes" id="UP000027616"/>
    </source>
</evidence>
<protein>
    <recommendedName>
        <fullName evidence="5">DUF4834 family protein</fullName>
    </recommendedName>
</protein>
<feature type="transmembrane region" description="Helical" evidence="2">
    <location>
        <begin position="6"/>
        <end position="30"/>
    </location>
</feature>
<reference evidence="3 4" key="1">
    <citation type="journal article" date="2015" name="Genome Announc.">
        <title>Complete Genome Sequence of the Novel Leech Symbiont Mucinivorans hirudinis M3T.</title>
        <authorList>
            <person name="Nelson M.C."/>
            <person name="Bomar L."/>
            <person name="Graf J."/>
        </authorList>
    </citation>
    <scope>NUCLEOTIDE SEQUENCE [LARGE SCALE GENOMIC DNA]</scope>
    <source>
        <strain evidence="4">M3</strain>
    </source>
</reference>
<keyword evidence="2" id="KW-0472">Membrane</keyword>
<proteinExistence type="predicted"/>
<dbReference type="eggNOG" id="ENOG50313ZG">
    <property type="taxonomic scope" value="Bacteria"/>
</dbReference>
<dbReference type="InterPro" id="IPR032272">
    <property type="entry name" value="DUF4834"/>
</dbReference>